<dbReference type="EMBL" id="UYRU01075724">
    <property type="protein sequence ID" value="VDN26193.1"/>
    <property type="molecule type" value="Genomic_DNA"/>
</dbReference>
<feature type="region of interest" description="Disordered" evidence="1">
    <location>
        <begin position="40"/>
        <end position="62"/>
    </location>
</feature>
<sequence>MRQGLNRRIRIFVRPNELTKKERGMLPVECEAVTQVSEKARACPPNVAQRSSRSHYKHPKYK</sequence>
<dbReference type="AlphaFoldDB" id="A0A3P7MQV9"/>
<accession>A0A3P7MQV9</accession>
<feature type="compositionally biased region" description="Basic residues" evidence="1">
    <location>
        <begin position="52"/>
        <end position="62"/>
    </location>
</feature>
<gene>
    <name evidence="2" type="ORF">DILT_LOCUS14758</name>
</gene>
<dbReference type="OrthoDB" id="6257818at2759"/>
<proteinExistence type="predicted"/>
<name>A0A3P7MQV9_DIBLA</name>
<protein>
    <submittedName>
        <fullName evidence="2">Uncharacterized protein</fullName>
    </submittedName>
</protein>
<reference evidence="2 3" key="1">
    <citation type="submission" date="2018-11" db="EMBL/GenBank/DDBJ databases">
        <authorList>
            <consortium name="Pathogen Informatics"/>
        </authorList>
    </citation>
    <scope>NUCLEOTIDE SEQUENCE [LARGE SCALE GENOMIC DNA]</scope>
</reference>
<evidence type="ECO:0000313" key="3">
    <source>
        <dbReference type="Proteomes" id="UP000281553"/>
    </source>
</evidence>
<organism evidence="2 3">
    <name type="scientific">Dibothriocephalus latus</name>
    <name type="common">Fish tapeworm</name>
    <name type="synonym">Diphyllobothrium latum</name>
    <dbReference type="NCBI Taxonomy" id="60516"/>
    <lineage>
        <taxon>Eukaryota</taxon>
        <taxon>Metazoa</taxon>
        <taxon>Spiralia</taxon>
        <taxon>Lophotrochozoa</taxon>
        <taxon>Platyhelminthes</taxon>
        <taxon>Cestoda</taxon>
        <taxon>Eucestoda</taxon>
        <taxon>Diphyllobothriidea</taxon>
        <taxon>Diphyllobothriidae</taxon>
        <taxon>Dibothriocephalus</taxon>
    </lineage>
</organism>
<keyword evidence="3" id="KW-1185">Reference proteome</keyword>
<evidence type="ECO:0000313" key="2">
    <source>
        <dbReference type="EMBL" id="VDN26193.1"/>
    </source>
</evidence>
<dbReference type="Proteomes" id="UP000281553">
    <property type="component" value="Unassembled WGS sequence"/>
</dbReference>
<evidence type="ECO:0000256" key="1">
    <source>
        <dbReference type="SAM" id="MobiDB-lite"/>
    </source>
</evidence>